<dbReference type="VEuPathDB" id="FungiDB:PLEOSDRAFT_1107722"/>
<dbReference type="HOGENOM" id="CLU_048587_1_0_1"/>
<dbReference type="AlphaFoldDB" id="A0A067NL36"/>
<evidence type="ECO:0008006" key="4">
    <source>
        <dbReference type="Google" id="ProtNLM"/>
    </source>
</evidence>
<dbReference type="PANTHER" id="PTHR22946">
    <property type="entry name" value="DIENELACTONE HYDROLASE DOMAIN-CONTAINING PROTEIN-RELATED"/>
    <property type="match status" value="1"/>
</dbReference>
<dbReference type="SUPFAM" id="SSF53474">
    <property type="entry name" value="alpha/beta-Hydrolases"/>
    <property type="match status" value="1"/>
</dbReference>
<dbReference type="Proteomes" id="UP000027073">
    <property type="component" value="Unassembled WGS sequence"/>
</dbReference>
<gene>
    <name evidence="2" type="ORF">PLEOSDRAFT_1107722</name>
</gene>
<dbReference type="PANTHER" id="PTHR22946:SF9">
    <property type="entry name" value="POLYKETIDE TRANSFERASE AF380"/>
    <property type="match status" value="1"/>
</dbReference>
<accession>A0A067NL36</accession>
<dbReference type="InterPro" id="IPR050261">
    <property type="entry name" value="FrsA_esterase"/>
</dbReference>
<dbReference type="Gene3D" id="3.40.50.1820">
    <property type="entry name" value="alpha/beta hydrolase"/>
    <property type="match status" value="1"/>
</dbReference>
<proteinExistence type="predicted"/>
<protein>
    <recommendedName>
        <fullName evidence="4">Serine aminopeptidase S33 domain-containing protein</fullName>
    </recommendedName>
</protein>
<evidence type="ECO:0000313" key="3">
    <source>
        <dbReference type="Proteomes" id="UP000027073"/>
    </source>
</evidence>
<reference evidence="3" key="1">
    <citation type="journal article" date="2014" name="Proc. Natl. Acad. Sci. U.S.A.">
        <title>Extensive sampling of basidiomycete genomes demonstrates inadequacy of the white-rot/brown-rot paradigm for wood decay fungi.</title>
        <authorList>
            <person name="Riley R."/>
            <person name="Salamov A.A."/>
            <person name="Brown D.W."/>
            <person name="Nagy L.G."/>
            <person name="Floudas D."/>
            <person name="Held B.W."/>
            <person name="Levasseur A."/>
            <person name="Lombard V."/>
            <person name="Morin E."/>
            <person name="Otillar R."/>
            <person name="Lindquist E.A."/>
            <person name="Sun H."/>
            <person name="LaButti K.M."/>
            <person name="Schmutz J."/>
            <person name="Jabbour D."/>
            <person name="Luo H."/>
            <person name="Baker S.E."/>
            <person name="Pisabarro A.G."/>
            <person name="Walton J.D."/>
            <person name="Blanchette R.A."/>
            <person name="Henrissat B."/>
            <person name="Martin F."/>
            <person name="Cullen D."/>
            <person name="Hibbett D.S."/>
            <person name="Grigoriev I.V."/>
        </authorList>
    </citation>
    <scope>NUCLEOTIDE SEQUENCE [LARGE SCALE GENOMIC DNA]</scope>
    <source>
        <strain evidence="3">PC15</strain>
    </source>
</reference>
<dbReference type="GO" id="GO:0016788">
    <property type="term" value="F:hydrolase activity, acting on ester bonds"/>
    <property type="evidence" value="ECO:0007669"/>
    <property type="project" value="UniProtKB-ARBA"/>
</dbReference>
<evidence type="ECO:0000313" key="2">
    <source>
        <dbReference type="EMBL" id="KDQ24792.1"/>
    </source>
</evidence>
<evidence type="ECO:0000256" key="1">
    <source>
        <dbReference type="ARBA" id="ARBA00022801"/>
    </source>
</evidence>
<name>A0A067NL36_PLEO1</name>
<dbReference type="EMBL" id="KL198011">
    <property type="protein sequence ID" value="KDQ24792.1"/>
    <property type="molecule type" value="Genomic_DNA"/>
</dbReference>
<dbReference type="InParanoid" id="A0A067NL36"/>
<sequence length="242" mass="26173">MPLRRTTVKIPSATPGWHLDAWKYLPQGFKTPHPIIILAHGFTGTKEMNLAPYAEAFASAGYACIVFDYRRWGTSGGHVITLASDISLNIAAAVAQCPFTGAACKVPFGPGMVMTLCAAVYDWFRQMLGLAPYYIPATGPPGTVGALTYEHCFDRISEIFPSNAQSQWNNQVSGASVFALRSYDPSSRASEIRCPLLMVVAENDNICDSSSTLKVAQLAQGSIKISIPTGVTSEHVYPTMKF</sequence>
<keyword evidence="1" id="KW-0378">Hydrolase</keyword>
<dbReference type="InterPro" id="IPR029058">
    <property type="entry name" value="AB_hydrolase_fold"/>
</dbReference>
<organism evidence="2 3">
    <name type="scientific">Pleurotus ostreatus (strain PC15)</name>
    <name type="common">Oyster mushroom</name>
    <dbReference type="NCBI Taxonomy" id="1137138"/>
    <lineage>
        <taxon>Eukaryota</taxon>
        <taxon>Fungi</taxon>
        <taxon>Dikarya</taxon>
        <taxon>Basidiomycota</taxon>
        <taxon>Agaricomycotina</taxon>
        <taxon>Agaricomycetes</taxon>
        <taxon>Agaricomycetidae</taxon>
        <taxon>Agaricales</taxon>
        <taxon>Pleurotineae</taxon>
        <taxon>Pleurotaceae</taxon>
        <taxon>Pleurotus</taxon>
    </lineage>
</organism>
<dbReference type="OrthoDB" id="2498029at2759"/>